<dbReference type="InterPro" id="IPR000157">
    <property type="entry name" value="TIR_dom"/>
</dbReference>
<sequence>MIEEKQIFLSYSHKNMDLANEIDNTLRIRGIRVTRDIRGVKCSQGFKEFMKSIGSHDLVLMLISDQYLKSQACMFEVIEFMKESNYKQRVILIVNDDVNFDLKGILYLKYWEEKGKLIEETIKKHHREKVKPLEEESDEIKLIENNIIEFIATIRDLKYIAFKELNKSYKELYERIGLKIDKSEANYDTITEEDVSFGLARRYSTNVLINKDYPKCEIKDALGEIVFSLKANNDVIWIFAYNKLDDISNVNWFCRSYWVSPDLDQEWRPMRIKSNDGIEDIEIEWNNEYEKYREFYKSHSGTKSEIIKWSDTLLEQVVPIAKTAIEKFIQFQSSEIDDEEFLEHMHKNRKTVQELYLQSGKRKYPPYECREYIQKFDNIFAIVDNIFLFHSKENMDTWPEKTRIIMTEQEKNRFYKVLEELNYERKKLN</sequence>
<evidence type="ECO:0000313" key="2">
    <source>
        <dbReference type="EMBL" id="AKB80238.1"/>
    </source>
</evidence>
<name>A0A0E3SJ84_9EURY</name>
<dbReference type="Proteomes" id="UP000033101">
    <property type="component" value="Chromosome"/>
</dbReference>
<dbReference type="Gene3D" id="3.40.50.10140">
    <property type="entry name" value="Toll/interleukin-1 receptor homology (TIR) domain"/>
    <property type="match status" value="1"/>
</dbReference>
<dbReference type="AlphaFoldDB" id="A0A0E3SJ84"/>
<dbReference type="SUPFAM" id="SSF52200">
    <property type="entry name" value="Toll/Interleukin receptor TIR domain"/>
    <property type="match status" value="1"/>
</dbReference>
<dbReference type="EMBL" id="CP009516">
    <property type="protein sequence ID" value="AKB80238.1"/>
    <property type="molecule type" value="Genomic_DNA"/>
</dbReference>
<reference evidence="2 3" key="1">
    <citation type="submission" date="2014-07" db="EMBL/GenBank/DDBJ databases">
        <title>Methanogenic archaea and the global carbon cycle.</title>
        <authorList>
            <person name="Henriksen J.R."/>
            <person name="Luke J."/>
            <person name="Reinhart S."/>
            <person name="Benedict M.N."/>
            <person name="Youngblut N.D."/>
            <person name="Metcalf M.E."/>
            <person name="Whitaker R.J."/>
            <person name="Metcalf W.W."/>
        </authorList>
    </citation>
    <scope>NUCLEOTIDE SEQUENCE [LARGE SCALE GENOMIC DNA]</scope>
    <source>
        <strain evidence="2 3">HB-1</strain>
    </source>
</reference>
<dbReference type="InterPro" id="IPR035897">
    <property type="entry name" value="Toll_tir_struct_dom_sf"/>
</dbReference>
<accession>A0A0E3SJ84</accession>
<dbReference type="PATRIC" id="fig|1434110.4.peg.4800"/>
<dbReference type="OrthoDB" id="374490at2157"/>
<keyword evidence="3" id="KW-1185">Reference proteome</keyword>
<dbReference type="GeneID" id="24833113"/>
<proteinExistence type="predicted"/>
<organism evidence="2 3">
    <name type="scientific">Methanosarcina horonobensis HB-1 = JCM 15518</name>
    <dbReference type="NCBI Taxonomy" id="1434110"/>
    <lineage>
        <taxon>Archaea</taxon>
        <taxon>Methanobacteriati</taxon>
        <taxon>Methanobacteriota</taxon>
        <taxon>Stenosarchaea group</taxon>
        <taxon>Methanomicrobia</taxon>
        <taxon>Methanosarcinales</taxon>
        <taxon>Methanosarcinaceae</taxon>
        <taxon>Methanosarcina</taxon>
    </lineage>
</organism>
<dbReference type="PROSITE" id="PS50104">
    <property type="entry name" value="TIR"/>
    <property type="match status" value="1"/>
</dbReference>
<dbReference type="HOGENOM" id="CLU_640314_0_0_2"/>
<evidence type="ECO:0000313" key="3">
    <source>
        <dbReference type="Proteomes" id="UP000033101"/>
    </source>
</evidence>
<protein>
    <recommendedName>
        <fullName evidence="1">TIR domain-containing protein</fullName>
    </recommendedName>
</protein>
<evidence type="ECO:0000259" key="1">
    <source>
        <dbReference type="PROSITE" id="PS50104"/>
    </source>
</evidence>
<gene>
    <name evidence="2" type="ORF">MSHOH_3755</name>
</gene>
<dbReference type="RefSeq" id="WP_048142333.1">
    <property type="nucleotide sequence ID" value="NZ_CP009516.1"/>
</dbReference>
<dbReference type="KEGG" id="mhor:MSHOH_3755"/>
<dbReference type="GO" id="GO:0007165">
    <property type="term" value="P:signal transduction"/>
    <property type="evidence" value="ECO:0007669"/>
    <property type="project" value="InterPro"/>
</dbReference>
<dbReference type="Pfam" id="PF13676">
    <property type="entry name" value="TIR_2"/>
    <property type="match status" value="1"/>
</dbReference>
<feature type="domain" description="TIR" evidence="1">
    <location>
        <begin position="3"/>
        <end position="129"/>
    </location>
</feature>